<dbReference type="Gene3D" id="2.40.30.10">
    <property type="entry name" value="Translation factors"/>
    <property type="match status" value="2"/>
</dbReference>
<dbReference type="FunFam" id="3.40.50.300:FF:000119">
    <property type="entry name" value="Sulfate adenylyltransferase subunit 1"/>
    <property type="match status" value="1"/>
</dbReference>
<feature type="domain" description="Tr-type G" evidence="7">
    <location>
        <begin position="31"/>
        <end position="254"/>
    </location>
</feature>
<evidence type="ECO:0000259" key="7">
    <source>
        <dbReference type="PROSITE" id="PS51722"/>
    </source>
</evidence>
<dbReference type="PROSITE" id="PS51722">
    <property type="entry name" value="G_TR_2"/>
    <property type="match status" value="1"/>
</dbReference>
<evidence type="ECO:0000256" key="6">
    <source>
        <dbReference type="ARBA" id="ARBA00023134"/>
    </source>
</evidence>
<dbReference type="GO" id="GO:0005524">
    <property type="term" value="F:ATP binding"/>
    <property type="evidence" value="ECO:0007669"/>
    <property type="project" value="UniProtKB-KW"/>
</dbReference>
<dbReference type="SUPFAM" id="SSF50465">
    <property type="entry name" value="EF-Tu/eEF-1alpha/eIF2-gamma C-terminal domain"/>
    <property type="match status" value="1"/>
</dbReference>
<dbReference type="SUPFAM" id="SSF52540">
    <property type="entry name" value="P-loop containing nucleoside triphosphate hydrolases"/>
    <property type="match status" value="1"/>
</dbReference>
<dbReference type="PRINTS" id="PR00315">
    <property type="entry name" value="ELONGATNFCT"/>
</dbReference>
<dbReference type="InterPro" id="IPR044138">
    <property type="entry name" value="CysN_II"/>
</dbReference>
<evidence type="ECO:0000256" key="4">
    <source>
        <dbReference type="ARBA" id="ARBA00022741"/>
    </source>
</evidence>
<organism evidence="8 9">
    <name type="scientific">Arsenicicoccus cauae</name>
    <dbReference type="NCBI Taxonomy" id="2663847"/>
    <lineage>
        <taxon>Bacteria</taxon>
        <taxon>Bacillati</taxon>
        <taxon>Actinomycetota</taxon>
        <taxon>Actinomycetes</taxon>
        <taxon>Micrococcales</taxon>
        <taxon>Intrasporangiaceae</taxon>
        <taxon>Arsenicicoccus</taxon>
    </lineage>
</organism>
<evidence type="ECO:0000313" key="9">
    <source>
        <dbReference type="Proteomes" id="UP000431092"/>
    </source>
</evidence>
<dbReference type="InterPro" id="IPR000795">
    <property type="entry name" value="T_Tr_GTP-bd_dom"/>
</dbReference>
<evidence type="ECO:0000256" key="1">
    <source>
        <dbReference type="ARBA" id="ARBA00012391"/>
    </source>
</evidence>
<dbReference type="InterPro" id="IPR054696">
    <property type="entry name" value="GTP-eEF1A_C"/>
</dbReference>
<dbReference type="AlphaFoldDB" id="A0A6I3IBJ2"/>
<dbReference type="CDD" id="cd04095">
    <property type="entry name" value="CysN_NoDQ_III"/>
    <property type="match status" value="1"/>
</dbReference>
<dbReference type="InterPro" id="IPR005225">
    <property type="entry name" value="Small_GTP-bd"/>
</dbReference>
<dbReference type="Pfam" id="PF22594">
    <property type="entry name" value="GTP-eEF1A_C"/>
    <property type="match status" value="1"/>
</dbReference>
<dbReference type="InterPro" id="IPR027417">
    <property type="entry name" value="P-loop_NTPase"/>
</dbReference>
<dbReference type="InterPro" id="IPR009000">
    <property type="entry name" value="Transl_B-barrel_sf"/>
</dbReference>
<keyword evidence="9" id="KW-1185">Reference proteome</keyword>
<dbReference type="InterPro" id="IPR009001">
    <property type="entry name" value="Transl_elong_EF1A/Init_IF2_C"/>
</dbReference>
<dbReference type="EC" id="2.7.7.4" evidence="1"/>
<dbReference type="InterPro" id="IPR050100">
    <property type="entry name" value="TRAFAC_GTPase_members"/>
</dbReference>
<dbReference type="InterPro" id="IPR041757">
    <property type="entry name" value="CysN_GTP-bd"/>
</dbReference>
<dbReference type="CDD" id="cd03695">
    <property type="entry name" value="CysN_NodQ_II"/>
    <property type="match status" value="1"/>
</dbReference>
<dbReference type="InterPro" id="IPR044139">
    <property type="entry name" value="CysN_NoDQ_III"/>
</dbReference>
<dbReference type="PANTHER" id="PTHR23115">
    <property type="entry name" value="TRANSLATION FACTOR"/>
    <property type="match status" value="1"/>
</dbReference>
<comment type="caution">
    <text evidence="8">The sequence shown here is derived from an EMBL/GenBank/DDBJ whole genome shotgun (WGS) entry which is preliminary data.</text>
</comment>
<dbReference type="InterPro" id="IPR031157">
    <property type="entry name" value="G_TR_CS"/>
</dbReference>
<keyword evidence="3" id="KW-0548">Nucleotidyltransferase</keyword>
<keyword evidence="5" id="KW-0067">ATP-binding</keyword>
<dbReference type="GO" id="GO:0003924">
    <property type="term" value="F:GTPase activity"/>
    <property type="evidence" value="ECO:0007669"/>
    <property type="project" value="InterPro"/>
</dbReference>
<dbReference type="EMBL" id="WLVL01000017">
    <property type="protein sequence ID" value="MTB71047.1"/>
    <property type="molecule type" value="Genomic_DNA"/>
</dbReference>
<reference evidence="8 9" key="1">
    <citation type="submission" date="2019-11" db="EMBL/GenBank/DDBJ databases">
        <title>Whole genome sequencing identifies a novel species of the genus Arsenicicoccus isolated from human blood.</title>
        <authorList>
            <person name="Jeong J.H."/>
            <person name="Kweon O.J."/>
            <person name="Kim H.R."/>
            <person name="Kim T.-H."/>
            <person name="Ha S.-M."/>
            <person name="Lee M.-K."/>
        </authorList>
    </citation>
    <scope>NUCLEOTIDE SEQUENCE [LARGE SCALE GENOMIC DNA]</scope>
    <source>
        <strain evidence="8 9">MKL-02</strain>
    </source>
</reference>
<dbReference type="PROSITE" id="PS00301">
    <property type="entry name" value="G_TR_1"/>
    <property type="match status" value="1"/>
</dbReference>
<dbReference type="NCBIfam" id="TIGR02034">
    <property type="entry name" value="CysN"/>
    <property type="match status" value="1"/>
</dbReference>
<protein>
    <recommendedName>
        <fullName evidence="1">sulfate adenylyltransferase</fullName>
        <ecNumber evidence="1">2.7.7.4</ecNumber>
    </recommendedName>
</protein>
<dbReference type="Proteomes" id="UP000431092">
    <property type="component" value="Unassembled WGS sequence"/>
</dbReference>
<dbReference type="InterPro" id="IPR011779">
    <property type="entry name" value="SO4_adenylTrfase_lsu"/>
</dbReference>
<gene>
    <name evidence="8" type="ORF">GGG17_03475</name>
</gene>
<dbReference type="GO" id="GO:0005525">
    <property type="term" value="F:GTP binding"/>
    <property type="evidence" value="ECO:0007669"/>
    <property type="project" value="UniProtKB-KW"/>
</dbReference>
<evidence type="ECO:0000313" key="8">
    <source>
        <dbReference type="EMBL" id="MTB71047.1"/>
    </source>
</evidence>
<keyword evidence="4" id="KW-0547">Nucleotide-binding</keyword>
<evidence type="ECO:0000256" key="2">
    <source>
        <dbReference type="ARBA" id="ARBA00022679"/>
    </source>
</evidence>
<proteinExistence type="predicted"/>
<keyword evidence="2" id="KW-0808">Transferase</keyword>
<sequence length="452" mass="47617">MGTSTYDAADVSGVTELTGATEITDEIAATRRQLRLVVAGSVDDGKSTLVGRLLHDTKSILADTYDAIEAASRRRGSEQVDLALLTDGLRSEREQGITIDVAYRYFTTPRRSFVLADTPGHTQYTRNTVTGASTADAALVLVDVRNGVLAQTRRHLAVMALLGVPHVVVALNKMDAIGWDQGRFEEVAREVADIATRLGLGDVRIVPISALTGEGVVSSEPVGSPDVPRWYAGPPLLTLLEDLHDAAAEVDRPLRLPVQLVIRPRTAEHPDYRGLAGRIASGRVAVGDEIAVTPGGLTSVVTAIDTPAGPAQVAGAGESVTVRLRDELDVGRGSVLSSVASAPRAVQQIGGTVCWLDERPATPGQRVLVKAGTRTTRGILTSVGDHWDVDSLKWVEPGAPVQLNDIARVELRLAEPVAVDDYLDDRATGAFLVIDPASGATLAAGLVGPALS</sequence>
<dbReference type="Pfam" id="PF00009">
    <property type="entry name" value="GTP_EFTU"/>
    <property type="match status" value="1"/>
</dbReference>
<name>A0A6I3IBJ2_9MICO</name>
<dbReference type="NCBIfam" id="TIGR00231">
    <property type="entry name" value="small_GTP"/>
    <property type="match status" value="1"/>
</dbReference>
<evidence type="ECO:0000256" key="3">
    <source>
        <dbReference type="ARBA" id="ARBA00022695"/>
    </source>
</evidence>
<evidence type="ECO:0000256" key="5">
    <source>
        <dbReference type="ARBA" id="ARBA00022840"/>
    </source>
</evidence>
<dbReference type="GO" id="GO:0004781">
    <property type="term" value="F:sulfate adenylyltransferase (ATP) activity"/>
    <property type="evidence" value="ECO:0007669"/>
    <property type="project" value="UniProtKB-EC"/>
</dbReference>
<keyword evidence="6" id="KW-0342">GTP-binding</keyword>
<dbReference type="RefSeq" id="WP_154592400.1">
    <property type="nucleotide sequence ID" value="NZ_WLVL01000017.1"/>
</dbReference>
<dbReference type="GO" id="GO:0006790">
    <property type="term" value="P:sulfur compound metabolic process"/>
    <property type="evidence" value="ECO:0007669"/>
    <property type="project" value="InterPro"/>
</dbReference>
<dbReference type="Gene3D" id="3.40.50.300">
    <property type="entry name" value="P-loop containing nucleotide triphosphate hydrolases"/>
    <property type="match status" value="1"/>
</dbReference>
<accession>A0A6I3IBJ2</accession>
<dbReference type="CDD" id="cd04166">
    <property type="entry name" value="CysN_ATPS"/>
    <property type="match status" value="1"/>
</dbReference>
<dbReference type="SUPFAM" id="SSF50447">
    <property type="entry name" value="Translation proteins"/>
    <property type="match status" value="1"/>
</dbReference>